<reference evidence="3" key="1">
    <citation type="submission" date="2023-07" db="EMBL/GenBank/DDBJ databases">
        <title>Characterization of two Paracoccaceae strains isolated from Phycosphere and proposal of Xinfangfangia lacusdiani sp. nov.</title>
        <authorList>
            <person name="Deng Y."/>
            <person name="Zhang Y.Q."/>
        </authorList>
    </citation>
    <scope>NUCLEOTIDE SEQUENCE [LARGE SCALE GENOMIC DNA]</scope>
    <source>
        <strain evidence="3">CPCC 101403</strain>
    </source>
</reference>
<keyword evidence="1" id="KW-0812">Transmembrane</keyword>
<dbReference type="Proteomes" id="UP001251085">
    <property type="component" value="Unassembled WGS sequence"/>
</dbReference>
<evidence type="ECO:0000313" key="3">
    <source>
        <dbReference type="Proteomes" id="UP001251085"/>
    </source>
</evidence>
<proteinExistence type="predicted"/>
<dbReference type="EMBL" id="JAVRQI010000003">
    <property type="protein sequence ID" value="MDT1061150.1"/>
    <property type="molecule type" value="Genomic_DNA"/>
</dbReference>
<dbReference type="InterPro" id="IPR009325">
    <property type="entry name" value="DUF983"/>
</dbReference>
<sequence>MSGHTAYPTTDRPLKPALLRGAMRRCPACGQGPLFHGYLTVRDHCDQCGEDLSHQRADDGPAYLTILLVSHLGAPLLLAIYIAFRPSAMAMLIGFGLGAIILSLALLPVIKGGFVGFQWARRMHGFGDAPPSRAEPVHREKVPAA</sequence>
<evidence type="ECO:0000256" key="1">
    <source>
        <dbReference type="SAM" id="Phobius"/>
    </source>
</evidence>
<keyword evidence="1" id="KW-1133">Transmembrane helix</keyword>
<dbReference type="RefSeq" id="WP_311758254.1">
    <property type="nucleotide sequence ID" value="NZ_JAVRQI010000003.1"/>
</dbReference>
<keyword evidence="3" id="KW-1185">Reference proteome</keyword>
<gene>
    <name evidence="2" type="ORF">RM190_04715</name>
</gene>
<dbReference type="Pfam" id="PF06170">
    <property type="entry name" value="DUF983"/>
    <property type="match status" value="1"/>
</dbReference>
<feature type="transmembrane region" description="Helical" evidence="1">
    <location>
        <begin position="90"/>
        <end position="114"/>
    </location>
</feature>
<keyword evidence="1" id="KW-0472">Membrane</keyword>
<feature type="transmembrane region" description="Helical" evidence="1">
    <location>
        <begin position="62"/>
        <end position="84"/>
    </location>
</feature>
<comment type="caution">
    <text evidence="2">The sequence shown here is derived from an EMBL/GenBank/DDBJ whole genome shotgun (WGS) entry which is preliminary data.</text>
</comment>
<name>A0ABU3EAJ0_9RHOB</name>
<protein>
    <submittedName>
        <fullName evidence="2">DUF983 domain-containing protein</fullName>
    </submittedName>
</protein>
<accession>A0ABU3EAJ0</accession>
<evidence type="ECO:0000313" key="2">
    <source>
        <dbReference type="EMBL" id="MDT1061150.1"/>
    </source>
</evidence>
<organism evidence="2 3">
    <name type="scientific">Paracoccus broussonetiae</name>
    <dbReference type="NCBI Taxonomy" id="3075834"/>
    <lineage>
        <taxon>Bacteria</taxon>
        <taxon>Pseudomonadati</taxon>
        <taxon>Pseudomonadota</taxon>
        <taxon>Alphaproteobacteria</taxon>
        <taxon>Rhodobacterales</taxon>
        <taxon>Paracoccaceae</taxon>
        <taxon>Paracoccus</taxon>
    </lineage>
</organism>